<reference evidence="2" key="1">
    <citation type="submission" date="2019-11" db="EMBL/GenBank/DDBJ databases">
        <title>Description of Pedobacter sp. LMG 31464T.</title>
        <authorList>
            <person name="Carlier A."/>
            <person name="Qi S."/>
            <person name="Vandamme P."/>
        </authorList>
    </citation>
    <scope>NUCLEOTIDE SEQUENCE</scope>
    <source>
        <strain evidence="2">LMG 31464</strain>
    </source>
</reference>
<dbReference type="Proteomes" id="UP000601055">
    <property type="component" value="Unassembled WGS sequence"/>
</dbReference>
<accession>A0A923DWY0</accession>
<name>A0A923DWY0_9SPHI</name>
<feature type="region of interest" description="Disordered" evidence="1">
    <location>
        <begin position="299"/>
        <end position="336"/>
    </location>
</feature>
<protein>
    <recommendedName>
        <fullName evidence="4">DUF3945 domain-containing protein</fullName>
    </recommendedName>
</protein>
<keyword evidence="3" id="KW-1185">Reference proteome</keyword>
<dbReference type="EMBL" id="WNXD01000001">
    <property type="protein sequence ID" value="MBB2143973.1"/>
    <property type="molecule type" value="Genomic_DNA"/>
</dbReference>
<evidence type="ECO:0000256" key="1">
    <source>
        <dbReference type="SAM" id="MobiDB-lite"/>
    </source>
</evidence>
<evidence type="ECO:0000313" key="2">
    <source>
        <dbReference type="EMBL" id="MBB2143973.1"/>
    </source>
</evidence>
<dbReference type="AlphaFoldDB" id="A0A923DWY0"/>
<feature type="compositionally biased region" description="Basic and acidic residues" evidence="1">
    <location>
        <begin position="299"/>
        <end position="324"/>
    </location>
</feature>
<dbReference type="RefSeq" id="WP_182920676.1">
    <property type="nucleotide sequence ID" value="NZ_WNXD01000001.1"/>
</dbReference>
<sequence>MNLNNLENLREEMANLGFKKELIEQMEEKMKANVADFKLYDSVEATRGRVDMTLFFKQSGQSDYYYLNKFEVCHEKGQKIPEGQKIMVLTHTEGADKGMTKVFVHVSEAIAFFNGQKEQFKDQKGISHLVVGKDASSAVKLATMEDGKVNYVQKEFGQTYRTSSINQTIYVEKGKGFSAEQAVNLIQGRAVYRDDMVSQAGQQYKAWIKLDFDVPKDRFGNFLINQYTDPAYGFDLSKVLDKFEIKELSDPAKRELLEGSIRNGNRAVVTLEKNGAPVKLELEAVPRYSQVNLYTKEGRPEKREQFLKQPDMKQEYAQSREKSQAKNKKQGQGLGV</sequence>
<evidence type="ECO:0000313" key="3">
    <source>
        <dbReference type="Proteomes" id="UP000601055"/>
    </source>
</evidence>
<gene>
    <name evidence="2" type="ORF">GM921_00620</name>
</gene>
<proteinExistence type="predicted"/>
<organism evidence="2 3">
    <name type="scientific">Pedobacter planticolens</name>
    <dbReference type="NCBI Taxonomy" id="2679964"/>
    <lineage>
        <taxon>Bacteria</taxon>
        <taxon>Pseudomonadati</taxon>
        <taxon>Bacteroidota</taxon>
        <taxon>Sphingobacteriia</taxon>
        <taxon>Sphingobacteriales</taxon>
        <taxon>Sphingobacteriaceae</taxon>
        <taxon>Pedobacter</taxon>
    </lineage>
</organism>
<evidence type="ECO:0008006" key="4">
    <source>
        <dbReference type="Google" id="ProtNLM"/>
    </source>
</evidence>
<comment type="caution">
    <text evidence="2">The sequence shown here is derived from an EMBL/GenBank/DDBJ whole genome shotgun (WGS) entry which is preliminary data.</text>
</comment>